<feature type="domain" description="Endonuclease/exonuclease/phosphatase" evidence="2">
    <location>
        <begin position="24"/>
        <end position="388"/>
    </location>
</feature>
<evidence type="ECO:0000313" key="3">
    <source>
        <dbReference type="EMBL" id="KAG7341018.1"/>
    </source>
</evidence>
<dbReference type="GO" id="GO:0000175">
    <property type="term" value="F:3'-5'-RNA exonuclease activity"/>
    <property type="evidence" value="ECO:0007669"/>
    <property type="project" value="TreeGrafter"/>
</dbReference>
<keyword evidence="4" id="KW-1185">Reference proteome</keyword>
<reference evidence="3" key="1">
    <citation type="journal article" date="2021" name="Sci. Rep.">
        <title>Diploid genomic architecture of Nitzschia inconspicua, an elite biomass production diatom.</title>
        <authorList>
            <person name="Oliver A."/>
            <person name="Podell S."/>
            <person name="Pinowska A."/>
            <person name="Traller J.C."/>
            <person name="Smith S.R."/>
            <person name="McClure R."/>
            <person name="Beliaev A."/>
            <person name="Bohutskyi P."/>
            <person name="Hill E.A."/>
            <person name="Rabines A."/>
            <person name="Zheng H."/>
            <person name="Allen L.Z."/>
            <person name="Kuo A."/>
            <person name="Grigoriev I.V."/>
            <person name="Allen A.E."/>
            <person name="Hazlebeck D."/>
            <person name="Allen E.E."/>
        </authorList>
    </citation>
    <scope>NUCLEOTIDE SEQUENCE</scope>
    <source>
        <strain evidence="3">Hildebrandi</strain>
    </source>
</reference>
<dbReference type="PANTHER" id="PTHR12121:SF101">
    <property type="entry name" value="ENDONUCLEASE_EXONUCLEASE_PHOSPHATASE DOMAIN-CONTAINING PROTEIN"/>
    <property type="match status" value="1"/>
</dbReference>
<evidence type="ECO:0000256" key="1">
    <source>
        <dbReference type="SAM" id="MobiDB-lite"/>
    </source>
</evidence>
<feature type="region of interest" description="Disordered" evidence="1">
    <location>
        <begin position="238"/>
        <end position="263"/>
    </location>
</feature>
<dbReference type="InterPro" id="IPR050410">
    <property type="entry name" value="CCR4/nocturin_mRNA_transcr"/>
</dbReference>
<organism evidence="3 4">
    <name type="scientific">Nitzschia inconspicua</name>
    <dbReference type="NCBI Taxonomy" id="303405"/>
    <lineage>
        <taxon>Eukaryota</taxon>
        <taxon>Sar</taxon>
        <taxon>Stramenopiles</taxon>
        <taxon>Ochrophyta</taxon>
        <taxon>Bacillariophyta</taxon>
        <taxon>Bacillariophyceae</taxon>
        <taxon>Bacillariophycidae</taxon>
        <taxon>Bacillariales</taxon>
        <taxon>Bacillariaceae</taxon>
        <taxon>Nitzschia</taxon>
    </lineage>
</organism>
<proteinExistence type="predicted"/>
<dbReference type="OrthoDB" id="2866996at2759"/>
<dbReference type="AlphaFoldDB" id="A0A9K3KCG7"/>
<dbReference type="EMBL" id="JAGRRH010000026">
    <property type="protein sequence ID" value="KAG7341018.1"/>
    <property type="molecule type" value="Genomic_DNA"/>
</dbReference>
<keyword evidence="3" id="KW-0255">Endonuclease</keyword>
<dbReference type="Pfam" id="PF03372">
    <property type="entry name" value="Exo_endo_phos"/>
    <property type="match status" value="1"/>
</dbReference>
<name>A0A9K3KCG7_9STRA</name>
<evidence type="ECO:0000313" key="4">
    <source>
        <dbReference type="Proteomes" id="UP000693970"/>
    </source>
</evidence>
<protein>
    <submittedName>
        <fullName evidence="3">Endonuclease/exonuclease/phosphatase family protein</fullName>
    </submittedName>
</protein>
<keyword evidence="3" id="KW-0540">Nuclease</keyword>
<comment type="caution">
    <text evidence="3">The sequence shown here is derived from an EMBL/GenBank/DDBJ whole genome shotgun (WGS) entry which is preliminary data.</text>
</comment>
<keyword evidence="3" id="KW-0378">Hydrolase</keyword>
<dbReference type="Proteomes" id="UP000693970">
    <property type="component" value="Unassembled WGS sequence"/>
</dbReference>
<reference evidence="3" key="2">
    <citation type="submission" date="2021-04" db="EMBL/GenBank/DDBJ databases">
        <authorList>
            <person name="Podell S."/>
        </authorList>
    </citation>
    <scope>NUCLEOTIDE SEQUENCE</scope>
    <source>
        <strain evidence="3">Hildebrandi</strain>
    </source>
</reference>
<gene>
    <name evidence="3" type="ORF">IV203_022969</name>
</gene>
<dbReference type="PANTHER" id="PTHR12121">
    <property type="entry name" value="CARBON CATABOLITE REPRESSOR PROTEIN 4"/>
    <property type="match status" value="1"/>
</dbReference>
<evidence type="ECO:0000259" key="2">
    <source>
        <dbReference type="Pfam" id="PF03372"/>
    </source>
</evidence>
<sequence>MKPPSTTTSTASTTNQRPCDVRVVSYNVLSSHLASPSHFSTLNPDHLAAKNRLPVVSDKIQEEISNRAVICLQEVSYTWAGSFHTQFANHGYHFVTSLYGKKFNNYMGVGIAVPTNKYKVVNVDICRLSDKKMDGWPRVPKDANSGFLHRILTTVKITIRRVLELIRVVPDSKQLEWNDPWNIAEYRSNAMVTMTLQDKETEKCFVIGNYHMPCCFYAPPVMTLHVDLAAKHVETLATTQQQQQPNDNENDINNDKKNETDRPLPYIVAGDWNIKPDSSQYRLLTTGQMDVGDPDWPSPKHGMVWKPSAKPLSSAYQLAQGTEPDFTNYARVGEQEPFVDTLDYIFLSQDDNNDSGDKWTVKGVKSLPHRDEAGGPFPNLDRGEPSDHVLIAADLELN</sequence>
<dbReference type="InterPro" id="IPR005135">
    <property type="entry name" value="Endo/exonuclease/phosphatase"/>
</dbReference>
<accession>A0A9K3KCG7</accession>
<feature type="compositionally biased region" description="Basic and acidic residues" evidence="1">
    <location>
        <begin position="253"/>
        <end position="262"/>
    </location>
</feature>
<dbReference type="GO" id="GO:0004519">
    <property type="term" value="F:endonuclease activity"/>
    <property type="evidence" value="ECO:0007669"/>
    <property type="project" value="UniProtKB-KW"/>
</dbReference>